<dbReference type="PANTHER" id="PTHR30146:SF138">
    <property type="entry name" value="TRANSCRIPTIONAL REGULATORY PROTEIN"/>
    <property type="match status" value="1"/>
</dbReference>
<dbReference type="SUPFAM" id="SSF53822">
    <property type="entry name" value="Periplasmic binding protein-like I"/>
    <property type="match status" value="1"/>
</dbReference>
<dbReference type="InterPro" id="IPR028082">
    <property type="entry name" value="Peripla_BP_I"/>
</dbReference>
<dbReference type="Pfam" id="PF13377">
    <property type="entry name" value="Peripla_BP_3"/>
    <property type="match status" value="1"/>
</dbReference>
<dbReference type="Proteomes" id="UP001321766">
    <property type="component" value="Chromosome"/>
</dbReference>
<dbReference type="Gene3D" id="3.40.50.2300">
    <property type="match status" value="2"/>
</dbReference>
<keyword evidence="3" id="KW-0804">Transcription</keyword>
<dbReference type="PANTHER" id="PTHR30146">
    <property type="entry name" value="LACI-RELATED TRANSCRIPTIONAL REPRESSOR"/>
    <property type="match status" value="1"/>
</dbReference>
<name>A0ABM8B7S1_9BIFI</name>
<proteinExistence type="predicted"/>
<dbReference type="InterPro" id="IPR010982">
    <property type="entry name" value="Lambda_DNA-bd_dom_sf"/>
</dbReference>
<dbReference type="SMART" id="SM00354">
    <property type="entry name" value="HTH_LACI"/>
    <property type="match status" value="1"/>
</dbReference>
<keyword evidence="7" id="KW-1185">Reference proteome</keyword>
<dbReference type="EMBL" id="AP026798">
    <property type="protein sequence ID" value="BDR52925.1"/>
    <property type="molecule type" value="Genomic_DNA"/>
</dbReference>
<dbReference type="InterPro" id="IPR000843">
    <property type="entry name" value="HTH_LacI"/>
</dbReference>
<dbReference type="CDD" id="cd06267">
    <property type="entry name" value="PBP1_LacI_sugar_binding-like"/>
    <property type="match status" value="1"/>
</dbReference>
<evidence type="ECO:0000256" key="4">
    <source>
        <dbReference type="SAM" id="MobiDB-lite"/>
    </source>
</evidence>
<accession>A0ABM8B7S1</accession>
<dbReference type="CDD" id="cd01392">
    <property type="entry name" value="HTH_LacI"/>
    <property type="match status" value="1"/>
</dbReference>
<evidence type="ECO:0000313" key="7">
    <source>
        <dbReference type="Proteomes" id="UP001321766"/>
    </source>
</evidence>
<evidence type="ECO:0000256" key="1">
    <source>
        <dbReference type="ARBA" id="ARBA00023015"/>
    </source>
</evidence>
<organism evidence="6 7">
    <name type="scientific">Bombiscardovia nodaiensis</name>
    <dbReference type="NCBI Taxonomy" id="2932181"/>
    <lineage>
        <taxon>Bacteria</taxon>
        <taxon>Bacillati</taxon>
        <taxon>Actinomycetota</taxon>
        <taxon>Actinomycetes</taxon>
        <taxon>Bifidobacteriales</taxon>
        <taxon>Bifidobacteriaceae</taxon>
        <taxon>Bombiscardovia</taxon>
    </lineage>
</organism>
<dbReference type="SUPFAM" id="SSF47413">
    <property type="entry name" value="lambda repressor-like DNA-binding domains"/>
    <property type="match status" value="1"/>
</dbReference>
<dbReference type="InterPro" id="IPR046335">
    <property type="entry name" value="LacI/GalR-like_sensor"/>
</dbReference>
<feature type="region of interest" description="Disordered" evidence="4">
    <location>
        <begin position="1"/>
        <end position="23"/>
    </location>
</feature>
<sequence length="353" mass="38313">MNETLPQGAANNTGTSPRSQDSEVTLTEVAERAGVSLSTASRVFARPGRVSIRTRQRVLAVAQAMGYQSSSLDAPVSNGLQGSLAIVVTDLENIVSARIARGLQEACYRRNFGVNILDTEESSERELLALRRILPHVDGAVLGSSRLSDTAIRRFAQSKPLVVLNRVVPGVASIFSNDAPAIQNVVRDLDRLGHRSIAYLPGPENSWQNVWREKALSQACQEAGITFRRMPCAYPVASQAAKSFHYYSEHPTSAVLAFNDDIAIAFLQFVQAQAQNSSSRLDRNIAIVGIDDIPGCQLVTPQLSSVHVEHRKMGMLAADMLIDTVVHAQPHSLDHQPLGLVSQYSPRGTTRGV</sequence>
<evidence type="ECO:0000256" key="3">
    <source>
        <dbReference type="ARBA" id="ARBA00023163"/>
    </source>
</evidence>
<dbReference type="Gene3D" id="1.10.260.40">
    <property type="entry name" value="lambda repressor-like DNA-binding domains"/>
    <property type="match status" value="1"/>
</dbReference>
<dbReference type="Pfam" id="PF00356">
    <property type="entry name" value="LacI"/>
    <property type="match status" value="1"/>
</dbReference>
<keyword evidence="2" id="KW-0238">DNA-binding</keyword>
<evidence type="ECO:0000256" key="2">
    <source>
        <dbReference type="ARBA" id="ARBA00023125"/>
    </source>
</evidence>
<protein>
    <submittedName>
        <fullName evidence="6">LacI family transcriptional regulator</fullName>
    </submittedName>
</protein>
<gene>
    <name evidence="6" type="ORF">KIM372_08320</name>
</gene>
<feature type="domain" description="HTH lacI-type" evidence="5">
    <location>
        <begin position="24"/>
        <end position="78"/>
    </location>
</feature>
<keyword evidence="1" id="KW-0805">Transcription regulation</keyword>
<dbReference type="PROSITE" id="PS50932">
    <property type="entry name" value="HTH_LACI_2"/>
    <property type="match status" value="1"/>
</dbReference>
<evidence type="ECO:0000259" key="5">
    <source>
        <dbReference type="PROSITE" id="PS50932"/>
    </source>
</evidence>
<evidence type="ECO:0000313" key="6">
    <source>
        <dbReference type="EMBL" id="BDR52925.1"/>
    </source>
</evidence>
<reference evidence="6 7" key="1">
    <citation type="journal article" date="2023" name="Microbiol. Spectr.">
        <title>Symbiosis of Carpenter Bees with Uncharacterized Lactic Acid Bacteria Showing NAD Auxotrophy.</title>
        <authorList>
            <person name="Kawasaki S."/>
            <person name="Ozawa K."/>
            <person name="Mori T."/>
            <person name="Yamamoto A."/>
            <person name="Ito M."/>
            <person name="Ohkuma M."/>
            <person name="Sakamoto M."/>
            <person name="Matsutani M."/>
        </authorList>
    </citation>
    <scope>NUCLEOTIDE SEQUENCE [LARGE SCALE GENOMIC DNA]</scope>
    <source>
        <strain evidence="6 7">Kim37-2</strain>
    </source>
</reference>